<dbReference type="OrthoDB" id="10023676at2759"/>
<organism evidence="3 4">
    <name type="scientific">Patiria miniata</name>
    <name type="common">Bat star</name>
    <name type="synonym">Asterina miniata</name>
    <dbReference type="NCBI Taxonomy" id="46514"/>
    <lineage>
        <taxon>Eukaryota</taxon>
        <taxon>Metazoa</taxon>
        <taxon>Echinodermata</taxon>
        <taxon>Eleutherozoa</taxon>
        <taxon>Asterozoa</taxon>
        <taxon>Asteroidea</taxon>
        <taxon>Valvatacea</taxon>
        <taxon>Valvatida</taxon>
        <taxon>Asterinidae</taxon>
        <taxon>Patiria</taxon>
    </lineage>
</organism>
<dbReference type="SMART" id="SM00355">
    <property type="entry name" value="ZnF_C2H2"/>
    <property type="match status" value="2"/>
</dbReference>
<feature type="region of interest" description="Disordered" evidence="1">
    <location>
        <begin position="59"/>
        <end position="83"/>
    </location>
</feature>
<name>A0A914AN82_PATMI</name>
<evidence type="ECO:0000259" key="2">
    <source>
        <dbReference type="SMART" id="SM00355"/>
    </source>
</evidence>
<feature type="compositionally biased region" description="Acidic residues" evidence="1">
    <location>
        <begin position="71"/>
        <end position="83"/>
    </location>
</feature>
<dbReference type="InterPro" id="IPR013087">
    <property type="entry name" value="Znf_C2H2_type"/>
</dbReference>
<feature type="domain" description="C2H2-type" evidence="2">
    <location>
        <begin position="35"/>
        <end position="60"/>
    </location>
</feature>
<dbReference type="Proteomes" id="UP000887568">
    <property type="component" value="Unplaced"/>
</dbReference>
<dbReference type="RefSeq" id="XP_038064889.1">
    <property type="nucleotide sequence ID" value="XM_038208961.1"/>
</dbReference>
<reference evidence="3" key="1">
    <citation type="submission" date="2022-11" db="UniProtKB">
        <authorList>
            <consortium name="EnsemblMetazoa"/>
        </authorList>
    </citation>
    <scope>IDENTIFICATION</scope>
</reference>
<protein>
    <recommendedName>
        <fullName evidence="2">C2H2-type domain-containing protein</fullName>
    </recommendedName>
</protein>
<dbReference type="OMA" id="RECECTY"/>
<evidence type="ECO:0000313" key="4">
    <source>
        <dbReference type="Proteomes" id="UP000887568"/>
    </source>
</evidence>
<dbReference type="Gene3D" id="3.30.160.60">
    <property type="entry name" value="Classic Zinc Finger"/>
    <property type="match status" value="1"/>
</dbReference>
<sequence>MTEFKCSLCVFSSKSYERYVCHVVRFHKSDPNFIVFCSVDNCSYSTKSWGAFKCHMSRKHRDPHNQNLQVSDDESDTGMDSDNELDHAGGVAVDVRHRNAAFALGLECGCNMPSSSVNEVVQMVSSLIDDHLAHFKTQICSEFRQNGIPENIINTVNSIPISNSLGDFSTQKNRNSYYSKELCYVAPQRVILGDKYVSVKGELVKRDVVGYAVPFIDSLKNLLHMPEVWKFVNHPHTSQSEYMFDICDGAFFKMDPVFERNPRALQVILNTDDIEIVNPIGSHTKKHKLSMFYYTLGNIPPECRSRLQTIQLLAVAKTKDLRESGPGVLLKDFISHMRTLSTGGLDMQVNGNNVHLEGQIVVVACDTPAAQWFGGFKEGVSFAHRGCRNCKATGHEMKRTFVERDFVLRNEEEHRRRCIMLDDNLSKPARNYWSRQWGINNQKQKM</sequence>
<feature type="domain" description="C2H2-type" evidence="2">
    <location>
        <begin position="4"/>
        <end position="27"/>
    </location>
</feature>
<dbReference type="GeneID" id="119735258"/>
<keyword evidence="4" id="KW-1185">Reference proteome</keyword>
<dbReference type="AlphaFoldDB" id="A0A914AN82"/>
<accession>A0A914AN82</accession>
<evidence type="ECO:0000313" key="3">
    <source>
        <dbReference type="EnsemblMetazoa" id="XP_038064889.1"/>
    </source>
</evidence>
<evidence type="ECO:0000256" key="1">
    <source>
        <dbReference type="SAM" id="MobiDB-lite"/>
    </source>
</evidence>
<dbReference type="EnsemblMetazoa" id="XM_038208961.1">
    <property type="protein sequence ID" value="XP_038064889.1"/>
    <property type="gene ID" value="LOC119735258"/>
</dbReference>
<proteinExistence type="predicted"/>